<keyword evidence="1" id="KW-1133">Transmembrane helix</keyword>
<keyword evidence="1" id="KW-0472">Membrane</keyword>
<keyword evidence="1" id="KW-0812">Transmembrane</keyword>
<comment type="caution">
    <text evidence="2">The sequence shown here is derived from an EMBL/GenBank/DDBJ whole genome shotgun (WGS) entry which is preliminary data.</text>
</comment>
<feature type="non-terminal residue" evidence="2">
    <location>
        <position position="1"/>
    </location>
</feature>
<protein>
    <submittedName>
        <fullName evidence="2">Uncharacterized protein</fullName>
    </submittedName>
</protein>
<evidence type="ECO:0000313" key="3">
    <source>
        <dbReference type="Proteomes" id="UP000653002"/>
    </source>
</evidence>
<name>A0A8I0HAM3_XANCI</name>
<dbReference type="Proteomes" id="UP000653002">
    <property type="component" value="Unassembled WGS sequence"/>
</dbReference>
<evidence type="ECO:0000256" key="1">
    <source>
        <dbReference type="SAM" id="Phobius"/>
    </source>
</evidence>
<evidence type="ECO:0000313" key="2">
    <source>
        <dbReference type="EMBL" id="MBD4339197.1"/>
    </source>
</evidence>
<reference evidence="2" key="1">
    <citation type="submission" date="2020-01" db="EMBL/GenBank/DDBJ databases">
        <authorList>
            <person name="Richard D."/>
        </authorList>
    </citation>
    <scope>NUCLEOTIDE SEQUENCE</scope>
    <source>
        <strain evidence="2">JP541</strain>
    </source>
</reference>
<feature type="non-terminal residue" evidence="2">
    <location>
        <position position="85"/>
    </location>
</feature>
<accession>A0A8I0HAM3</accession>
<gene>
    <name evidence="2" type="ORF">GUH15_24720</name>
</gene>
<organism evidence="2 3">
    <name type="scientific">Xanthomonas citri pv. citri</name>
    <dbReference type="NCBI Taxonomy" id="611301"/>
    <lineage>
        <taxon>Bacteria</taxon>
        <taxon>Pseudomonadati</taxon>
        <taxon>Pseudomonadota</taxon>
        <taxon>Gammaproteobacteria</taxon>
        <taxon>Lysobacterales</taxon>
        <taxon>Lysobacteraceae</taxon>
        <taxon>Xanthomonas</taxon>
    </lineage>
</organism>
<dbReference type="EMBL" id="JAABFR010002141">
    <property type="protein sequence ID" value="MBD4339197.1"/>
    <property type="molecule type" value="Genomic_DNA"/>
</dbReference>
<feature type="transmembrane region" description="Helical" evidence="1">
    <location>
        <begin position="58"/>
        <end position="79"/>
    </location>
</feature>
<sequence length="85" mass="9667">NTLFWKTLLRLARRSHFKYDDLLCEKLKAPSMFLLCLNGAFMSVLPLFRTVGGELLEVWARGLGAAIAVSVIWGLFRLIDVLDRV</sequence>
<dbReference type="AlphaFoldDB" id="A0A8I0HAM3"/>
<proteinExistence type="predicted"/>
<feature type="transmembrane region" description="Helical" evidence="1">
    <location>
        <begin position="32"/>
        <end position="52"/>
    </location>
</feature>